<sequence length="114" mass="11970">MIRSLFLVLTLIAAATTGQAHQKTEATTPPAGATVAEVPMLQVVFGGPMRVTFAELSRDGAAVGITRVAGMDPVEALHATPDAPLEPGAYRFEWRGLSDDGHPMQGDLLFTVAP</sequence>
<proteinExistence type="predicted"/>
<evidence type="ECO:0000313" key="6">
    <source>
        <dbReference type="Proteomes" id="UP000049222"/>
    </source>
</evidence>
<dbReference type="InterPro" id="IPR014756">
    <property type="entry name" value="Ig_E-set"/>
</dbReference>
<dbReference type="Proteomes" id="UP000049222">
    <property type="component" value="Unassembled WGS sequence"/>
</dbReference>
<keyword evidence="1 3" id="KW-0732">Signal</keyword>
<dbReference type="AlphaFoldDB" id="A0A0M6YHK3"/>
<dbReference type="OrthoDB" id="9796814at2"/>
<evidence type="ECO:0000259" key="4">
    <source>
        <dbReference type="Pfam" id="PF04234"/>
    </source>
</evidence>
<keyword evidence="6" id="KW-1185">Reference proteome</keyword>
<evidence type="ECO:0000313" key="5">
    <source>
        <dbReference type="EMBL" id="CTQ48546.1"/>
    </source>
</evidence>
<dbReference type="STRING" id="420998.JDO7802_00548"/>
<dbReference type="GO" id="GO:0046688">
    <property type="term" value="P:response to copper ion"/>
    <property type="evidence" value="ECO:0007669"/>
    <property type="project" value="InterPro"/>
</dbReference>
<evidence type="ECO:0000256" key="1">
    <source>
        <dbReference type="ARBA" id="ARBA00022729"/>
    </source>
</evidence>
<dbReference type="SUPFAM" id="SSF81296">
    <property type="entry name" value="E set domains"/>
    <property type="match status" value="1"/>
</dbReference>
<feature type="signal peptide" evidence="3">
    <location>
        <begin position="1"/>
        <end position="20"/>
    </location>
</feature>
<dbReference type="InterPro" id="IPR014755">
    <property type="entry name" value="Cu-Rt/internalin_Ig-like"/>
</dbReference>
<feature type="chain" id="PRO_5005807876" evidence="3">
    <location>
        <begin position="21"/>
        <end position="114"/>
    </location>
</feature>
<dbReference type="Pfam" id="PF04234">
    <property type="entry name" value="CopC"/>
    <property type="match status" value="1"/>
</dbReference>
<dbReference type="InterPro" id="IPR007348">
    <property type="entry name" value="CopC_dom"/>
</dbReference>
<dbReference type="GO" id="GO:0042597">
    <property type="term" value="C:periplasmic space"/>
    <property type="evidence" value="ECO:0007669"/>
    <property type="project" value="InterPro"/>
</dbReference>
<name>A0A0M6YHK3_9RHOB</name>
<evidence type="ECO:0000256" key="3">
    <source>
        <dbReference type="SAM" id="SignalP"/>
    </source>
</evidence>
<dbReference type="GO" id="GO:0005507">
    <property type="term" value="F:copper ion binding"/>
    <property type="evidence" value="ECO:0007669"/>
    <property type="project" value="InterPro"/>
</dbReference>
<dbReference type="RefSeq" id="WP_055082334.1">
    <property type="nucleotide sequence ID" value="NZ_CXSU01000005.1"/>
</dbReference>
<dbReference type="Gene3D" id="2.60.40.1220">
    <property type="match status" value="1"/>
</dbReference>
<gene>
    <name evidence="5" type="primary">pcoC</name>
    <name evidence="5" type="ORF">JDO7802_00548</name>
</gene>
<dbReference type="EMBL" id="CXSU01000005">
    <property type="protein sequence ID" value="CTQ48546.1"/>
    <property type="molecule type" value="Genomic_DNA"/>
</dbReference>
<protein>
    <submittedName>
        <fullName evidence="5">Copper resistance protein C</fullName>
    </submittedName>
</protein>
<reference evidence="5 6" key="1">
    <citation type="submission" date="2015-07" db="EMBL/GenBank/DDBJ databases">
        <authorList>
            <person name="Noorani M."/>
        </authorList>
    </citation>
    <scope>NUCLEOTIDE SEQUENCE [LARGE SCALE GENOMIC DNA]</scope>
    <source>
        <strain evidence="5 6">CECT 7802</strain>
    </source>
</reference>
<accession>A0A0M6YHK3</accession>
<keyword evidence="2" id="KW-0186">Copper</keyword>
<organism evidence="5 6">
    <name type="scientific">Jannaschia donghaensis</name>
    <dbReference type="NCBI Taxonomy" id="420998"/>
    <lineage>
        <taxon>Bacteria</taxon>
        <taxon>Pseudomonadati</taxon>
        <taxon>Pseudomonadota</taxon>
        <taxon>Alphaproteobacteria</taxon>
        <taxon>Rhodobacterales</taxon>
        <taxon>Roseobacteraceae</taxon>
        <taxon>Jannaschia</taxon>
    </lineage>
</organism>
<evidence type="ECO:0000256" key="2">
    <source>
        <dbReference type="ARBA" id="ARBA00023008"/>
    </source>
</evidence>
<feature type="domain" description="CopC" evidence="4">
    <location>
        <begin position="21"/>
        <end position="112"/>
    </location>
</feature>